<evidence type="ECO:0000256" key="7">
    <source>
        <dbReference type="ARBA" id="ARBA00022833"/>
    </source>
</evidence>
<evidence type="ECO:0000256" key="4">
    <source>
        <dbReference type="ARBA" id="ARBA00022692"/>
    </source>
</evidence>
<evidence type="ECO:0000256" key="9">
    <source>
        <dbReference type="ARBA" id="ARBA00023136"/>
    </source>
</evidence>
<evidence type="ECO:0000256" key="10">
    <source>
        <dbReference type="PROSITE-ProRule" id="PRU00175"/>
    </source>
</evidence>
<dbReference type="GO" id="GO:0061630">
    <property type="term" value="F:ubiquitin protein ligase activity"/>
    <property type="evidence" value="ECO:0007669"/>
    <property type="project" value="UniProtKB-EC"/>
</dbReference>
<keyword evidence="9 12" id="KW-0472">Membrane</keyword>
<dbReference type="InterPro" id="IPR003137">
    <property type="entry name" value="PA_domain"/>
</dbReference>
<evidence type="ECO:0000259" key="13">
    <source>
        <dbReference type="PROSITE" id="PS50089"/>
    </source>
</evidence>
<dbReference type="Gene3D" id="3.30.40.10">
    <property type="entry name" value="Zinc/RING finger domain, C3HC4 (zinc finger)"/>
    <property type="match status" value="1"/>
</dbReference>
<dbReference type="Pfam" id="PF13639">
    <property type="entry name" value="zf-RING_2"/>
    <property type="match status" value="1"/>
</dbReference>
<dbReference type="SUPFAM" id="SSF52025">
    <property type="entry name" value="PA domain"/>
    <property type="match status" value="1"/>
</dbReference>
<accession>W7TBK1</accession>
<proteinExistence type="predicted"/>
<evidence type="ECO:0000256" key="5">
    <source>
        <dbReference type="ARBA" id="ARBA00022723"/>
    </source>
</evidence>
<keyword evidence="7" id="KW-0862">Zinc</keyword>
<evidence type="ECO:0000313" key="14">
    <source>
        <dbReference type="EMBL" id="EWM23657.1"/>
    </source>
</evidence>
<keyword evidence="14" id="KW-0645">Protease</keyword>
<dbReference type="Gene3D" id="3.50.30.30">
    <property type="match status" value="1"/>
</dbReference>
<dbReference type="InterPro" id="IPR001841">
    <property type="entry name" value="Znf_RING"/>
</dbReference>
<feature type="region of interest" description="Disordered" evidence="11">
    <location>
        <begin position="235"/>
        <end position="262"/>
    </location>
</feature>
<dbReference type="Pfam" id="PF02225">
    <property type="entry name" value="PA"/>
    <property type="match status" value="1"/>
</dbReference>
<protein>
    <recommendedName>
        <fullName evidence="3">RING-type E3 ubiquitin transferase</fullName>
        <ecNumber evidence="3">2.3.2.27</ecNumber>
    </recommendedName>
</protein>
<keyword evidence="14" id="KW-0378">Hydrolase</keyword>
<dbReference type="PANTHER" id="PTHR47168">
    <property type="entry name" value="RING ZINC FINGER DOMAIN SUPERFAMILY PROTEIN-RELATED"/>
    <property type="match status" value="1"/>
</dbReference>
<dbReference type="OrthoDB" id="66570at2759"/>
<evidence type="ECO:0000256" key="6">
    <source>
        <dbReference type="ARBA" id="ARBA00022771"/>
    </source>
</evidence>
<evidence type="ECO:0000256" key="3">
    <source>
        <dbReference type="ARBA" id="ARBA00012483"/>
    </source>
</evidence>
<dbReference type="PROSITE" id="PS50089">
    <property type="entry name" value="ZF_RING_2"/>
    <property type="match status" value="1"/>
</dbReference>
<dbReference type="InterPro" id="IPR051653">
    <property type="entry name" value="E3_ligase_sorting_rcpt"/>
</dbReference>
<feature type="transmembrane region" description="Helical" evidence="12">
    <location>
        <begin position="179"/>
        <end position="207"/>
    </location>
</feature>
<dbReference type="Proteomes" id="UP000019335">
    <property type="component" value="Chromosome 16"/>
</dbReference>
<comment type="subcellular location">
    <subcellularLocation>
        <location evidence="2">Membrane</location>
        <topology evidence="2">Single-pass membrane protein</topology>
    </subcellularLocation>
</comment>
<dbReference type="SUPFAM" id="SSF57850">
    <property type="entry name" value="RING/U-box"/>
    <property type="match status" value="1"/>
</dbReference>
<reference evidence="14 15" key="1">
    <citation type="journal article" date="2014" name="Mol. Plant">
        <title>Chromosome Scale Genome Assembly and Transcriptome Profiling of Nannochloropsis gaditana in Nitrogen Depletion.</title>
        <authorList>
            <person name="Corteggiani Carpinelli E."/>
            <person name="Telatin A."/>
            <person name="Vitulo N."/>
            <person name="Forcato C."/>
            <person name="D'Angelo M."/>
            <person name="Schiavon R."/>
            <person name="Vezzi A."/>
            <person name="Giacometti G.M."/>
            <person name="Morosinotto T."/>
            <person name="Valle G."/>
        </authorList>
    </citation>
    <scope>NUCLEOTIDE SEQUENCE [LARGE SCALE GENOMIC DNA]</scope>
    <source>
        <strain evidence="14 15">B-31</strain>
    </source>
</reference>
<dbReference type="InterPro" id="IPR046450">
    <property type="entry name" value="PA_dom_sf"/>
</dbReference>
<dbReference type="GO" id="GO:0016020">
    <property type="term" value="C:membrane"/>
    <property type="evidence" value="ECO:0007669"/>
    <property type="project" value="UniProtKB-SubCell"/>
</dbReference>
<comment type="caution">
    <text evidence="14">The sequence shown here is derived from an EMBL/GenBank/DDBJ whole genome shotgun (WGS) entry which is preliminary data.</text>
</comment>
<sequence>MRSTHCIKPAAFGPNILGLESPLHARELVMVEPEDACSDLFPRRASYQDSFFSSSSPSSLSAPSLRGRIALIKRNGCNFTEKVWRAQQAEAAGVIVYDSAARERWGTIMSGVEEWTSRITIPSVFVSHSTGLSLRNAVAQSERQSSGPGFEGAARVRVTLNDTGHVRAKTKQIGPIETLATYVVVSLVLLSFSGCCGLLLALCVTCYQRAFRHRALRGLKVEKYQRKKVSQQPLLAYNSKDKGSSASTSPSALLSRASPTSLPDRRKGLRGLWGLLSLRRVINKQRSRIPLPLPAHPRLESVPASGLGKARGGRSPCPLTGDGEAPTACEGVGASKDSWSEEEEQTTCAICLDEYEDGDLLRFLPCQHRYHDKCILPWLLEKSEACPMCKRPCFSTVPRPGGSERRGRQETAATTIALSSRAHERWEEGGGEGRRRQEREGSAQGPDSATYPPTLDVQILDEIVLFLTNNLSLLAMLLVGVVTCCVLLGAEKKLAPGVPSSHRNIKNKGEERKAGIVQALAIAVESRQQSVVRIVAGGRRLGRDKCPQKPSTPGREMNVLPFRTRPSVDANARLVLSINSYPRK</sequence>
<comment type="catalytic activity">
    <reaction evidence="1">
        <text>S-ubiquitinyl-[E2 ubiquitin-conjugating enzyme]-L-cysteine + [acceptor protein]-L-lysine = [E2 ubiquitin-conjugating enzyme]-L-cysteine + N(6)-ubiquitinyl-[acceptor protein]-L-lysine.</text>
        <dbReference type="EC" id="2.3.2.27"/>
    </reaction>
</comment>
<gene>
    <name evidence="14" type="ORF">Naga_100191g7</name>
</gene>
<keyword evidence="15" id="KW-1185">Reference proteome</keyword>
<evidence type="ECO:0000256" key="2">
    <source>
        <dbReference type="ARBA" id="ARBA00004167"/>
    </source>
</evidence>
<evidence type="ECO:0000256" key="11">
    <source>
        <dbReference type="SAM" id="MobiDB-lite"/>
    </source>
</evidence>
<keyword evidence="4 12" id="KW-0812">Transmembrane</keyword>
<evidence type="ECO:0000313" key="15">
    <source>
        <dbReference type="Proteomes" id="UP000019335"/>
    </source>
</evidence>
<dbReference type="EC" id="2.3.2.27" evidence="3"/>
<dbReference type="InterPro" id="IPR013083">
    <property type="entry name" value="Znf_RING/FYVE/PHD"/>
</dbReference>
<evidence type="ECO:0000256" key="1">
    <source>
        <dbReference type="ARBA" id="ARBA00000900"/>
    </source>
</evidence>
<keyword evidence="5" id="KW-0479">Metal-binding</keyword>
<organism evidence="14 15">
    <name type="scientific">Nannochloropsis gaditana</name>
    <dbReference type="NCBI Taxonomy" id="72520"/>
    <lineage>
        <taxon>Eukaryota</taxon>
        <taxon>Sar</taxon>
        <taxon>Stramenopiles</taxon>
        <taxon>Ochrophyta</taxon>
        <taxon>Eustigmatophyceae</taxon>
        <taxon>Eustigmatales</taxon>
        <taxon>Monodopsidaceae</taxon>
        <taxon>Nannochloropsis</taxon>
    </lineage>
</organism>
<dbReference type="PANTHER" id="PTHR47168:SF1">
    <property type="entry name" value="OS02G0798600 PROTEIN"/>
    <property type="match status" value="1"/>
</dbReference>
<feature type="region of interest" description="Disordered" evidence="11">
    <location>
        <begin position="398"/>
        <end position="451"/>
    </location>
</feature>
<feature type="compositionally biased region" description="Low complexity" evidence="11">
    <location>
        <begin position="244"/>
        <end position="262"/>
    </location>
</feature>
<evidence type="ECO:0000256" key="8">
    <source>
        <dbReference type="ARBA" id="ARBA00022989"/>
    </source>
</evidence>
<dbReference type="GO" id="GO:0008233">
    <property type="term" value="F:peptidase activity"/>
    <property type="evidence" value="ECO:0007669"/>
    <property type="project" value="UniProtKB-KW"/>
</dbReference>
<dbReference type="GO" id="GO:0008270">
    <property type="term" value="F:zinc ion binding"/>
    <property type="evidence" value="ECO:0007669"/>
    <property type="project" value="UniProtKB-KW"/>
</dbReference>
<dbReference type="SMART" id="SM00184">
    <property type="entry name" value="RING"/>
    <property type="match status" value="1"/>
</dbReference>
<keyword evidence="8 12" id="KW-1133">Transmembrane helix</keyword>
<feature type="domain" description="RING-type" evidence="13">
    <location>
        <begin position="348"/>
        <end position="390"/>
    </location>
</feature>
<dbReference type="AlphaFoldDB" id="W7TBK1"/>
<name>W7TBK1_9STRA</name>
<evidence type="ECO:0000256" key="12">
    <source>
        <dbReference type="SAM" id="Phobius"/>
    </source>
</evidence>
<feature type="compositionally biased region" description="Basic and acidic residues" evidence="11">
    <location>
        <begin position="421"/>
        <end position="441"/>
    </location>
</feature>
<dbReference type="EMBL" id="AZIL01001544">
    <property type="protein sequence ID" value="EWM23657.1"/>
    <property type="molecule type" value="Genomic_DNA"/>
</dbReference>
<keyword evidence="6 10" id="KW-0863">Zinc-finger</keyword>
<dbReference type="GO" id="GO:0006508">
    <property type="term" value="P:proteolysis"/>
    <property type="evidence" value="ECO:0007669"/>
    <property type="project" value="UniProtKB-KW"/>
</dbReference>